<dbReference type="AlphaFoldDB" id="A0A131YF55"/>
<name>A0A131YF55_RHIAP</name>
<organism evidence="2">
    <name type="scientific">Rhipicephalus appendiculatus</name>
    <name type="common">Brown ear tick</name>
    <dbReference type="NCBI Taxonomy" id="34631"/>
    <lineage>
        <taxon>Eukaryota</taxon>
        <taxon>Metazoa</taxon>
        <taxon>Ecdysozoa</taxon>
        <taxon>Arthropoda</taxon>
        <taxon>Chelicerata</taxon>
        <taxon>Arachnida</taxon>
        <taxon>Acari</taxon>
        <taxon>Parasitiformes</taxon>
        <taxon>Ixodida</taxon>
        <taxon>Ixodoidea</taxon>
        <taxon>Ixodidae</taxon>
        <taxon>Rhipicephalinae</taxon>
        <taxon>Rhipicephalus</taxon>
        <taxon>Rhipicephalus</taxon>
    </lineage>
</organism>
<evidence type="ECO:0008006" key="3">
    <source>
        <dbReference type="Google" id="ProtNLM"/>
    </source>
</evidence>
<sequence>MQLKKTFLAFLSCAAKYISAYADSSTEMVAKREEWSRHGSTTIGIYTCHTDINTPCWYRVFTYLNTPINRSNLFLTSSTLVTTFFSKQKRDIFGAAD</sequence>
<proteinExistence type="predicted"/>
<keyword evidence="1" id="KW-0732">Signal</keyword>
<dbReference type="EMBL" id="GEDV01012006">
    <property type="protein sequence ID" value="JAP76551.1"/>
    <property type="molecule type" value="Transcribed_RNA"/>
</dbReference>
<accession>A0A131YF55</accession>
<evidence type="ECO:0000313" key="2">
    <source>
        <dbReference type="EMBL" id="JAP76551.1"/>
    </source>
</evidence>
<protein>
    <recommendedName>
        <fullName evidence="3">Lipocalin</fullName>
    </recommendedName>
</protein>
<reference evidence="2" key="1">
    <citation type="journal article" date="2016" name="Ticks Tick Borne Dis.">
        <title>De novo assembly and annotation of the salivary gland transcriptome of Rhipicephalus appendiculatus male and female ticks during blood feeding.</title>
        <authorList>
            <person name="de Castro M.H."/>
            <person name="de Klerk D."/>
            <person name="Pienaar R."/>
            <person name="Latif A.A."/>
            <person name="Rees D.J."/>
            <person name="Mans B.J."/>
        </authorList>
    </citation>
    <scope>NUCLEOTIDE SEQUENCE</scope>
    <source>
        <tissue evidence="2">Salivary glands</tissue>
    </source>
</reference>
<evidence type="ECO:0000256" key="1">
    <source>
        <dbReference type="SAM" id="SignalP"/>
    </source>
</evidence>
<feature type="signal peptide" evidence="1">
    <location>
        <begin position="1"/>
        <end position="22"/>
    </location>
</feature>
<feature type="chain" id="PRO_5007284993" description="Lipocalin" evidence="1">
    <location>
        <begin position="23"/>
        <end position="97"/>
    </location>
</feature>